<keyword evidence="1" id="KW-0812">Transmembrane</keyword>
<dbReference type="EMBL" id="EQ973772">
    <property type="protein sequence ID" value="EEF52565.1"/>
    <property type="molecule type" value="Genomic_DNA"/>
</dbReference>
<organism evidence="2 3">
    <name type="scientific">Ricinus communis</name>
    <name type="common">Castor bean</name>
    <dbReference type="NCBI Taxonomy" id="3988"/>
    <lineage>
        <taxon>Eukaryota</taxon>
        <taxon>Viridiplantae</taxon>
        <taxon>Streptophyta</taxon>
        <taxon>Embryophyta</taxon>
        <taxon>Tracheophyta</taxon>
        <taxon>Spermatophyta</taxon>
        <taxon>Magnoliopsida</taxon>
        <taxon>eudicotyledons</taxon>
        <taxon>Gunneridae</taxon>
        <taxon>Pentapetalae</taxon>
        <taxon>rosids</taxon>
        <taxon>fabids</taxon>
        <taxon>Malpighiales</taxon>
        <taxon>Euphorbiaceae</taxon>
        <taxon>Acalyphoideae</taxon>
        <taxon>Acalypheae</taxon>
        <taxon>Ricinus</taxon>
    </lineage>
</organism>
<gene>
    <name evidence="2" type="ORF">RCOM_1594170</name>
</gene>
<dbReference type="InParanoid" id="B9R7T5"/>
<protein>
    <submittedName>
        <fullName evidence="2">Uncharacterized protein</fullName>
    </submittedName>
</protein>
<keyword evidence="1" id="KW-1133">Transmembrane helix</keyword>
<evidence type="ECO:0000313" key="3">
    <source>
        <dbReference type="Proteomes" id="UP000008311"/>
    </source>
</evidence>
<dbReference type="AlphaFoldDB" id="B9R7T5"/>
<dbReference type="Proteomes" id="UP000008311">
    <property type="component" value="Unassembled WGS sequence"/>
</dbReference>
<proteinExistence type="predicted"/>
<accession>B9R7T5</accession>
<keyword evidence="3" id="KW-1185">Reference proteome</keyword>
<sequence length="183" mass="20373">MVCLSLDLCHDRCACLAGHKELIKFYFWVSRGGDGTGLFIPFGFCPALPPSVRVRVWLVFFLCLSLSLSLSLCLCYLCPSLIPPYLPINSGRPFNQTSYATKANEATTMQESILIFINSTTKVAATPGVEYLLVYRGWSWFSSVPLFPLKRCVTSRWWRLIVSVICGLLVLGCSPLFGSSFAH</sequence>
<evidence type="ECO:0000313" key="2">
    <source>
        <dbReference type="EMBL" id="EEF52565.1"/>
    </source>
</evidence>
<keyword evidence="1" id="KW-0472">Membrane</keyword>
<reference evidence="3" key="1">
    <citation type="journal article" date="2010" name="Nat. Biotechnol.">
        <title>Draft genome sequence of the oilseed species Ricinus communis.</title>
        <authorList>
            <person name="Chan A.P."/>
            <person name="Crabtree J."/>
            <person name="Zhao Q."/>
            <person name="Lorenzi H."/>
            <person name="Orvis J."/>
            <person name="Puiu D."/>
            <person name="Melake-Berhan A."/>
            <person name="Jones K.M."/>
            <person name="Redman J."/>
            <person name="Chen G."/>
            <person name="Cahoon E.B."/>
            <person name="Gedil M."/>
            <person name="Stanke M."/>
            <person name="Haas B.J."/>
            <person name="Wortman J.R."/>
            <person name="Fraser-Liggett C.M."/>
            <person name="Ravel J."/>
            <person name="Rabinowicz P.D."/>
        </authorList>
    </citation>
    <scope>NUCLEOTIDE SEQUENCE [LARGE SCALE GENOMIC DNA]</scope>
    <source>
        <strain evidence="3">cv. Hale</strain>
    </source>
</reference>
<name>B9R7T5_RICCO</name>
<feature type="transmembrane region" description="Helical" evidence="1">
    <location>
        <begin position="56"/>
        <end position="78"/>
    </location>
</feature>
<feature type="transmembrane region" description="Helical" evidence="1">
    <location>
        <begin position="157"/>
        <end position="177"/>
    </location>
</feature>
<evidence type="ECO:0000256" key="1">
    <source>
        <dbReference type="SAM" id="Phobius"/>
    </source>
</evidence>